<feature type="region of interest" description="Disordered" evidence="1">
    <location>
        <begin position="75"/>
        <end position="94"/>
    </location>
</feature>
<dbReference type="EMBL" id="KZ084171">
    <property type="protein sequence ID" value="OSC96651.1"/>
    <property type="molecule type" value="Genomic_DNA"/>
</dbReference>
<feature type="region of interest" description="Disordered" evidence="1">
    <location>
        <begin position="134"/>
        <end position="176"/>
    </location>
</feature>
<protein>
    <submittedName>
        <fullName evidence="3">Uncharacterized protein</fullName>
    </submittedName>
</protein>
<sequence>MILYEALGQAVINELLQDTARQKRLQSLYKRAPWPDSSNEDDAMDGELSVTHEWGPSYYARRLYGNLLDKDEEMRDESVPDVRTTPVAEATPRTDVEELPQVAARSEVEEIHQARGGDIVTAATMADAASTAASASAATATSESDTNTPTPASPVKPTPATAQVTASPCPEPMYRPVKASSVLPLDYLASSQTWMDSGQIHRRR</sequence>
<feature type="compositionally biased region" description="Low complexity" evidence="1">
    <location>
        <begin position="134"/>
        <end position="146"/>
    </location>
</feature>
<organism evidence="3 4">
    <name type="scientific">Trametes coccinea (strain BRFM310)</name>
    <name type="common">Pycnoporus coccineus</name>
    <dbReference type="NCBI Taxonomy" id="1353009"/>
    <lineage>
        <taxon>Eukaryota</taxon>
        <taxon>Fungi</taxon>
        <taxon>Dikarya</taxon>
        <taxon>Basidiomycota</taxon>
        <taxon>Agaricomycotina</taxon>
        <taxon>Agaricomycetes</taxon>
        <taxon>Polyporales</taxon>
        <taxon>Polyporaceae</taxon>
        <taxon>Trametes</taxon>
    </lineage>
</organism>
<reference evidence="3 4" key="1">
    <citation type="journal article" date="2015" name="Biotechnol. Biofuels">
        <title>Enhanced degradation of softwood versus hardwood by the white-rot fungus Pycnoporus coccineus.</title>
        <authorList>
            <person name="Couturier M."/>
            <person name="Navarro D."/>
            <person name="Chevret D."/>
            <person name="Henrissat B."/>
            <person name="Piumi F."/>
            <person name="Ruiz-Duenas F.J."/>
            <person name="Martinez A.T."/>
            <person name="Grigoriev I.V."/>
            <person name="Riley R."/>
            <person name="Lipzen A."/>
            <person name="Berrin J.G."/>
            <person name="Master E.R."/>
            <person name="Rosso M.N."/>
        </authorList>
    </citation>
    <scope>NUCLEOTIDE SEQUENCE [LARGE SCALE GENOMIC DNA]</scope>
    <source>
        <strain evidence="3 4">BRFM310</strain>
    </source>
</reference>
<gene>
    <name evidence="2" type="ORF">PYCCODRAFT_1428978</name>
    <name evidence="3" type="ORF">PYCCODRAFT_1428979</name>
</gene>
<name>A0A1Y2I9Q8_TRAC3</name>
<evidence type="ECO:0000256" key="1">
    <source>
        <dbReference type="SAM" id="MobiDB-lite"/>
    </source>
</evidence>
<evidence type="ECO:0000313" key="3">
    <source>
        <dbReference type="EMBL" id="OSC96651.1"/>
    </source>
</evidence>
<dbReference type="AlphaFoldDB" id="A0A1Y2I9Q8"/>
<keyword evidence="4" id="KW-1185">Reference proteome</keyword>
<evidence type="ECO:0000313" key="4">
    <source>
        <dbReference type="Proteomes" id="UP000193067"/>
    </source>
</evidence>
<dbReference type="Proteomes" id="UP000193067">
    <property type="component" value="Unassembled WGS sequence"/>
</dbReference>
<dbReference type="EMBL" id="KZ084171">
    <property type="protein sequence ID" value="OSC96650.1"/>
    <property type="molecule type" value="Genomic_DNA"/>
</dbReference>
<proteinExistence type="predicted"/>
<accession>A0A1Y2I9Q8</accession>
<evidence type="ECO:0000313" key="2">
    <source>
        <dbReference type="EMBL" id="OSC96650.1"/>
    </source>
</evidence>